<dbReference type="EMBL" id="AP024448">
    <property type="protein sequence ID" value="BCS28426.1"/>
    <property type="molecule type" value="Genomic_DNA"/>
</dbReference>
<dbReference type="KEGG" id="apuu:APUU_61474A"/>
<feature type="binding site" evidence="9">
    <location>
        <position position="107"/>
    </location>
    <ligand>
        <name>substrate</name>
    </ligand>
</feature>
<organism evidence="12 13">
    <name type="scientific">Aspergillus puulaauensis</name>
    <dbReference type="NCBI Taxonomy" id="1220207"/>
    <lineage>
        <taxon>Eukaryota</taxon>
        <taxon>Fungi</taxon>
        <taxon>Dikarya</taxon>
        <taxon>Ascomycota</taxon>
        <taxon>Pezizomycotina</taxon>
        <taxon>Eurotiomycetes</taxon>
        <taxon>Eurotiomycetidae</taxon>
        <taxon>Eurotiales</taxon>
        <taxon>Aspergillaceae</taxon>
        <taxon>Aspergillus</taxon>
    </lineage>
</organism>
<feature type="site" description="Lowers pKa of active site Tyr" evidence="10">
    <location>
        <position position="76"/>
    </location>
</feature>
<evidence type="ECO:0000256" key="8">
    <source>
        <dbReference type="PIRSR" id="PIRSR000097-1"/>
    </source>
</evidence>
<reference evidence="12" key="2">
    <citation type="submission" date="2021-02" db="EMBL/GenBank/DDBJ databases">
        <title>Aspergillus puulaauensis MK2 genome sequence.</title>
        <authorList>
            <person name="Futagami T."/>
            <person name="Mori K."/>
            <person name="Kadooka C."/>
            <person name="Tanaka T."/>
        </authorList>
    </citation>
    <scope>NUCLEOTIDE SEQUENCE</scope>
    <source>
        <strain evidence="12">MK2</strain>
    </source>
</reference>
<protein>
    <recommendedName>
        <fullName evidence="2">D-xylose reductase [NAD(P)H]</fullName>
        <ecNumber evidence="2">1.1.1.307</ecNumber>
    </recommendedName>
</protein>
<comment type="catalytic activity">
    <reaction evidence="6">
        <text>xylitol + NADP(+) = D-xylose + NADPH + H(+)</text>
        <dbReference type="Rhea" id="RHEA:27445"/>
        <dbReference type="ChEBI" id="CHEBI:15378"/>
        <dbReference type="ChEBI" id="CHEBI:17151"/>
        <dbReference type="ChEBI" id="CHEBI:53455"/>
        <dbReference type="ChEBI" id="CHEBI:57783"/>
        <dbReference type="ChEBI" id="CHEBI:58349"/>
        <dbReference type="EC" id="1.1.1.307"/>
    </reaction>
</comment>
<gene>
    <name evidence="12" type="ORF">APUU_61474A</name>
</gene>
<keyword evidence="13" id="KW-1185">Reference proteome</keyword>
<keyword evidence="3" id="KW-0521">NADP</keyword>
<evidence type="ECO:0000313" key="12">
    <source>
        <dbReference type="EMBL" id="BCS28426.1"/>
    </source>
</evidence>
<dbReference type="RefSeq" id="XP_041560612.1">
    <property type="nucleotide sequence ID" value="XM_041694820.1"/>
</dbReference>
<evidence type="ECO:0000256" key="5">
    <source>
        <dbReference type="ARBA" id="ARBA00025065"/>
    </source>
</evidence>
<dbReference type="InterPro" id="IPR023210">
    <property type="entry name" value="NADP_OxRdtase_dom"/>
</dbReference>
<comment type="function">
    <text evidence="5">Catalyzes the initial reaction in the xylose utilization pathway by reducing D-xylose into xylitol. Xylose is a major component of hemicelluloses such as xylan. Most fungi utilize D-xylose via three enzymatic reactions, xylose reductase (XR), xylitol dehydrogenase (XDH), and xylulokinase, to form xylulose 5-phosphate, which enters pentose phosphate pathway.</text>
</comment>
<dbReference type="PANTHER" id="PTHR43827:SF3">
    <property type="entry name" value="NADP-DEPENDENT OXIDOREDUCTASE DOMAIN-CONTAINING PROTEIN"/>
    <property type="match status" value="1"/>
</dbReference>
<evidence type="ECO:0000259" key="11">
    <source>
        <dbReference type="Pfam" id="PF00248"/>
    </source>
</evidence>
<name>A0A7R7XVB9_9EURO</name>
<dbReference type="InterPro" id="IPR020471">
    <property type="entry name" value="AKR"/>
</dbReference>
<evidence type="ECO:0000256" key="7">
    <source>
        <dbReference type="ARBA" id="ARBA00049485"/>
    </source>
</evidence>
<dbReference type="PROSITE" id="PS00798">
    <property type="entry name" value="ALDOKETO_REDUCTASE_1"/>
    <property type="match status" value="1"/>
</dbReference>
<feature type="active site" description="Proton donor" evidence="8">
    <location>
        <position position="51"/>
    </location>
</feature>
<dbReference type="PRINTS" id="PR00069">
    <property type="entry name" value="ALDKETRDTASE"/>
</dbReference>
<keyword evidence="4" id="KW-0560">Oxidoreductase</keyword>
<dbReference type="InterPro" id="IPR036812">
    <property type="entry name" value="NAD(P)_OxRdtase_dom_sf"/>
</dbReference>
<dbReference type="OrthoDB" id="416253at2759"/>
<dbReference type="Proteomes" id="UP000654913">
    <property type="component" value="Chromosome 6"/>
</dbReference>
<dbReference type="AlphaFoldDB" id="A0A7R7XVB9"/>
<sequence>MSVPSHFTLNTGASIPAIGLGTWQAKPGEVGKAVSHALKVGYRHLDCALIYQNEKEVGDAIKTSGVPREEIFITSKVWNTHQTNVSEGLAQTLKDLQTDYLDLYLVHWPIRLIPNETSQLLPCNPDGTRAVDTSWDQKDTWKQMETVYRSGKVKAIGLSNWSIPYLETLEKTWEVVPAVNQVELHPYCPQHALKQWCADRGILLEAYCPLGSTDSPLLGDLEVTEIGNKYEVSAATVLISYQVNRGCIVLPKSVTASRIEANLKLIALSKEDMDILEGMAAAGKQQRVNTPLWGHDLGFDDWYGPGNVNAPEK</sequence>
<dbReference type="Gene3D" id="3.20.20.100">
    <property type="entry name" value="NADP-dependent oxidoreductase domain"/>
    <property type="match status" value="1"/>
</dbReference>
<dbReference type="GeneID" id="64978423"/>
<accession>A0A7R7XVB9</accession>
<evidence type="ECO:0000256" key="3">
    <source>
        <dbReference type="ARBA" id="ARBA00022857"/>
    </source>
</evidence>
<comment type="similarity">
    <text evidence="1">Belongs to the aldo/keto reductase family.</text>
</comment>
<evidence type="ECO:0000256" key="2">
    <source>
        <dbReference type="ARBA" id="ARBA00012845"/>
    </source>
</evidence>
<dbReference type="Pfam" id="PF00248">
    <property type="entry name" value="Aldo_ket_red"/>
    <property type="match status" value="1"/>
</dbReference>
<dbReference type="PIRSF" id="PIRSF000097">
    <property type="entry name" value="AKR"/>
    <property type="match status" value="1"/>
</dbReference>
<evidence type="ECO:0000256" key="1">
    <source>
        <dbReference type="ARBA" id="ARBA00007905"/>
    </source>
</evidence>
<evidence type="ECO:0000256" key="10">
    <source>
        <dbReference type="PIRSR" id="PIRSR000097-3"/>
    </source>
</evidence>
<dbReference type="PANTHER" id="PTHR43827">
    <property type="entry name" value="2,5-DIKETO-D-GLUCONIC ACID REDUCTASE"/>
    <property type="match status" value="1"/>
</dbReference>
<comment type="catalytic activity">
    <reaction evidence="7">
        <text>xylitol + NAD(+) = D-xylose + NADH + H(+)</text>
        <dbReference type="Rhea" id="RHEA:27441"/>
        <dbReference type="ChEBI" id="CHEBI:15378"/>
        <dbReference type="ChEBI" id="CHEBI:17151"/>
        <dbReference type="ChEBI" id="CHEBI:53455"/>
        <dbReference type="ChEBI" id="CHEBI:57540"/>
        <dbReference type="ChEBI" id="CHEBI:57945"/>
        <dbReference type="EC" id="1.1.1.307"/>
    </reaction>
</comment>
<dbReference type="GO" id="GO:0016616">
    <property type="term" value="F:oxidoreductase activity, acting on the CH-OH group of donors, NAD or NADP as acceptor"/>
    <property type="evidence" value="ECO:0007669"/>
    <property type="project" value="UniProtKB-ARBA"/>
</dbReference>
<evidence type="ECO:0000256" key="4">
    <source>
        <dbReference type="ARBA" id="ARBA00023002"/>
    </source>
</evidence>
<evidence type="ECO:0000313" key="13">
    <source>
        <dbReference type="Proteomes" id="UP000654913"/>
    </source>
</evidence>
<evidence type="ECO:0000256" key="6">
    <source>
        <dbReference type="ARBA" id="ARBA00047534"/>
    </source>
</evidence>
<dbReference type="InterPro" id="IPR018170">
    <property type="entry name" value="Aldo/ket_reductase_CS"/>
</dbReference>
<dbReference type="PROSITE" id="PS00063">
    <property type="entry name" value="ALDOKETO_REDUCTASE_3"/>
    <property type="match status" value="1"/>
</dbReference>
<dbReference type="SUPFAM" id="SSF51430">
    <property type="entry name" value="NAD(P)-linked oxidoreductase"/>
    <property type="match status" value="1"/>
</dbReference>
<reference evidence="12" key="1">
    <citation type="submission" date="2021-01" db="EMBL/GenBank/DDBJ databases">
        <authorList>
            <consortium name="Aspergillus puulaauensis MK2 genome sequencing consortium"/>
            <person name="Kazuki M."/>
            <person name="Futagami T."/>
        </authorList>
    </citation>
    <scope>NUCLEOTIDE SEQUENCE</scope>
    <source>
        <strain evidence="12">MK2</strain>
    </source>
</reference>
<evidence type="ECO:0000256" key="9">
    <source>
        <dbReference type="PIRSR" id="PIRSR000097-2"/>
    </source>
</evidence>
<dbReference type="FunFam" id="3.20.20.100:FF:000002">
    <property type="entry name" value="2,5-diketo-D-gluconic acid reductase A"/>
    <property type="match status" value="1"/>
</dbReference>
<feature type="domain" description="NADP-dependent oxidoreductase" evidence="11">
    <location>
        <begin position="18"/>
        <end position="278"/>
    </location>
</feature>
<proteinExistence type="inferred from homology"/>
<dbReference type="EC" id="1.1.1.307" evidence="2"/>